<dbReference type="EMBL" id="JAHUTI010000680">
    <property type="protein sequence ID" value="MED6232321.1"/>
    <property type="molecule type" value="Genomic_DNA"/>
</dbReference>
<reference evidence="1 2" key="1">
    <citation type="submission" date="2021-07" db="EMBL/GenBank/DDBJ databases">
        <authorList>
            <person name="Palmer J.M."/>
        </authorList>
    </citation>
    <scope>NUCLEOTIDE SEQUENCE [LARGE SCALE GENOMIC DNA]</scope>
    <source>
        <strain evidence="1 2">AT_MEX2019</strain>
        <tissue evidence="1">Muscle</tissue>
    </source>
</reference>
<gene>
    <name evidence="1" type="ORF">ATANTOWER_027661</name>
</gene>
<keyword evidence="2" id="KW-1185">Reference proteome</keyword>
<protein>
    <submittedName>
        <fullName evidence="1">Uncharacterized protein</fullName>
    </submittedName>
</protein>
<sequence length="145" mass="16192">MVSFCCIHCHGKPHTLTVVGEKEGEHENGCCYLLLRASRSFLLRKGPGKEEEALKMACTEAIQLLNFPMSCFSFNSPLPPALSSEKVGFVSSCRNALDDWGRIKPLLKCNMSSLRPLCWVISFLSQLGLLASFPFEKYSMFSDSF</sequence>
<evidence type="ECO:0000313" key="1">
    <source>
        <dbReference type="EMBL" id="MED6232321.1"/>
    </source>
</evidence>
<name>A0ABU7A399_9TELE</name>
<evidence type="ECO:0000313" key="2">
    <source>
        <dbReference type="Proteomes" id="UP001345963"/>
    </source>
</evidence>
<organism evidence="1 2">
    <name type="scientific">Ataeniobius toweri</name>
    <dbReference type="NCBI Taxonomy" id="208326"/>
    <lineage>
        <taxon>Eukaryota</taxon>
        <taxon>Metazoa</taxon>
        <taxon>Chordata</taxon>
        <taxon>Craniata</taxon>
        <taxon>Vertebrata</taxon>
        <taxon>Euteleostomi</taxon>
        <taxon>Actinopterygii</taxon>
        <taxon>Neopterygii</taxon>
        <taxon>Teleostei</taxon>
        <taxon>Neoteleostei</taxon>
        <taxon>Acanthomorphata</taxon>
        <taxon>Ovalentaria</taxon>
        <taxon>Atherinomorphae</taxon>
        <taxon>Cyprinodontiformes</taxon>
        <taxon>Goodeidae</taxon>
        <taxon>Ataeniobius</taxon>
    </lineage>
</organism>
<accession>A0ABU7A399</accession>
<proteinExistence type="predicted"/>
<comment type="caution">
    <text evidence="1">The sequence shown here is derived from an EMBL/GenBank/DDBJ whole genome shotgun (WGS) entry which is preliminary data.</text>
</comment>
<dbReference type="Proteomes" id="UP001345963">
    <property type="component" value="Unassembled WGS sequence"/>
</dbReference>